<name>A0A434AWQ3_9BACT</name>
<evidence type="ECO:0000313" key="1">
    <source>
        <dbReference type="EMBL" id="RUT78945.1"/>
    </source>
</evidence>
<dbReference type="Proteomes" id="UP000282985">
    <property type="component" value="Unassembled WGS sequence"/>
</dbReference>
<organism evidence="1 2">
    <name type="scientific">Ancylomarina longa</name>
    <dbReference type="NCBI Taxonomy" id="2487017"/>
    <lineage>
        <taxon>Bacteria</taxon>
        <taxon>Pseudomonadati</taxon>
        <taxon>Bacteroidota</taxon>
        <taxon>Bacteroidia</taxon>
        <taxon>Marinilabiliales</taxon>
        <taxon>Marinifilaceae</taxon>
        <taxon>Ancylomarina</taxon>
    </lineage>
</organism>
<comment type="caution">
    <text evidence="1">The sequence shown here is derived from an EMBL/GenBank/DDBJ whole genome shotgun (WGS) entry which is preliminary data.</text>
</comment>
<sequence length="91" mass="10272">MTIKEANIKLDEISKIISDLPDKKSKSKNPVIQNKYIDIEDEAIAKSRQLMSSLEMLKLNSDISLIDHIDNLISGCQLVIADPYKAKKRCV</sequence>
<evidence type="ECO:0000313" key="2">
    <source>
        <dbReference type="Proteomes" id="UP000282985"/>
    </source>
</evidence>
<accession>A0A434AWQ3</accession>
<dbReference type="EMBL" id="RJJX01000005">
    <property type="protein sequence ID" value="RUT78945.1"/>
    <property type="molecule type" value="Genomic_DNA"/>
</dbReference>
<dbReference type="AlphaFoldDB" id="A0A434AWQ3"/>
<dbReference type="RefSeq" id="WP_127343002.1">
    <property type="nucleotide sequence ID" value="NZ_RJJX01000005.1"/>
</dbReference>
<gene>
    <name evidence="1" type="ORF">DLK05_05540</name>
</gene>
<protein>
    <submittedName>
        <fullName evidence="1">Uncharacterized protein</fullName>
    </submittedName>
</protein>
<reference evidence="1 2" key="1">
    <citation type="submission" date="2018-11" db="EMBL/GenBank/DDBJ databases">
        <title>Parancylomarina longa gen. nov., sp. nov., isolated from sediments of southern Okinawa.</title>
        <authorList>
            <person name="Fu T."/>
        </authorList>
    </citation>
    <scope>NUCLEOTIDE SEQUENCE [LARGE SCALE GENOMIC DNA]</scope>
    <source>
        <strain evidence="1 2">T3-2 S1-C</strain>
    </source>
</reference>
<proteinExistence type="predicted"/>
<keyword evidence="2" id="KW-1185">Reference proteome</keyword>